<reference evidence="1 2" key="1">
    <citation type="submission" date="2019-08" db="EMBL/GenBank/DDBJ databases">
        <authorList>
            <person name="Seo Y.L."/>
        </authorList>
    </citation>
    <scope>NUCLEOTIDE SEQUENCE [LARGE SCALE GENOMIC DNA]</scope>
    <source>
        <strain evidence="1 2">MaA-C15</strain>
    </source>
</reference>
<evidence type="ECO:0000313" key="1">
    <source>
        <dbReference type="EMBL" id="TYR29854.1"/>
    </source>
</evidence>
<proteinExistence type="predicted"/>
<accession>A0A5D4GP06</accession>
<dbReference type="PANTHER" id="PTHR36513">
    <property type="entry name" value="ABC TRANSMEMBRANE TYPE-1 DOMAIN-CONTAINING PROTEIN"/>
    <property type="match status" value="1"/>
</dbReference>
<dbReference type="SUPFAM" id="SSF53474">
    <property type="entry name" value="alpha/beta-Hydrolases"/>
    <property type="match status" value="1"/>
</dbReference>
<dbReference type="GO" id="GO:0016787">
    <property type="term" value="F:hydrolase activity"/>
    <property type="evidence" value="ECO:0007669"/>
    <property type="project" value="UniProtKB-KW"/>
</dbReference>
<evidence type="ECO:0000313" key="2">
    <source>
        <dbReference type="Proteomes" id="UP000323258"/>
    </source>
</evidence>
<dbReference type="EMBL" id="VSZS01000068">
    <property type="protein sequence ID" value="TYR29854.1"/>
    <property type="molecule type" value="Genomic_DNA"/>
</dbReference>
<dbReference type="Proteomes" id="UP000323258">
    <property type="component" value="Unassembled WGS sequence"/>
</dbReference>
<keyword evidence="1" id="KW-0378">Hydrolase</keyword>
<dbReference type="AlphaFoldDB" id="A0A5D4GP06"/>
<dbReference type="Pfam" id="PF05990">
    <property type="entry name" value="DUF900"/>
    <property type="match status" value="1"/>
</dbReference>
<dbReference type="Gene3D" id="3.40.50.1820">
    <property type="entry name" value="alpha/beta hydrolase"/>
    <property type="match status" value="1"/>
</dbReference>
<gene>
    <name evidence="1" type="ORF">FY036_22135</name>
</gene>
<reference evidence="1 2" key="2">
    <citation type="submission" date="2019-09" db="EMBL/GenBank/DDBJ databases">
        <title>Mesorhizobium sp. MaA-C15 isolated from Microcystis aeruginosa.</title>
        <authorList>
            <person name="Jeong S.E."/>
            <person name="Jin H.M."/>
            <person name="Jeon C.O."/>
        </authorList>
    </citation>
    <scope>NUCLEOTIDE SEQUENCE [LARGE SCALE GENOMIC DNA]</scope>
    <source>
        <strain evidence="1 2">MaA-C15</strain>
    </source>
</reference>
<keyword evidence="2" id="KW-1185">Reference proteome</keyword>
<dbReference type="InterPro" id="IPR010297">
    <property type="entry name" value="DUF900_hydrolase"/>
</dbReference>
<dbReference type="OrthoDB" id="9797755at2"/>
<name>A0A5D4GP06_9HYPH</name>
<organism evidence="1 2">
    <name type="scientific">Neoaquamicrobium microcysteis</name>
    <dbReference type="NCBI Taxonomy" id="2682781"/>
    <lineage>
        <taxon>Bacteria</taxon>
        <taxon>Pseudomonadati</taxon>
        <taxon>Pseudomonadota</taxon>
        <taxon>Alphaproteobacteria</taxon>
        <taxon>Hyphomicrobiales</taxon>
        <taxon>Phyllobacteriaceae</taxon>
        <taxon>Neoaquamicrobium</taxon>
    </lineage>
</organism>
<dbReference type="InterPro" id="IPR029058">
    <property type="entry name" value="AB_hydrolase_fold"/>
</dbReference>
<sequence>MRLMPAPAIFLDDRTSVFATNQAHATESEISLFYATNRLGVGPLEDRIYAIVPGRDLHLGEATIRIGEEGTTWDKIYAWSTGAGDDRRPFLHLDNLREIASVDPAQPLTPDAAAWFRSIEEARLRGADSDVIVYVHGANTTVERAAGQAAQLYHFTGRNAVVVLFAWPTAENFLRYSRDMVTAFGAAPQLLKLVELLSQHTGASHVDVFTYSAGGTVGSSALALAGQAGAQQMDAVRLGEVYHAAPDADFATFVAEMRDYASLARRITVSVNLNDSALRLSQAINRASRAGRPDMRELGPEETRWLLDGARNYGFEVLRVRPENIPGLSARSHTFWYDDPWVSSDVLITLLYHLGPGDRGLHRDVTPSGVAYWTFTDDYPVQLARVLEQLRQQGQLLEETVD</sequence>
<dbReference type="PANTHER" id="PTHR36513:SF1">
    <property type="entry name" value="TRANSMEMBRANE PROTEIN"/>
    <property type="match status" value="1"/>
</dbReference>
<comment type="caution">
    <text evidence="1">The sequence shown here is derived from an EMBL/GenBank/DDBJ whole genome shotgun (WGS) entry which is preliminary data.</text>
</comment>
<protein>
    <submittedName>
        <fullName evidence="1">Alpha/beta hydrolase</fullName>
    </submittedName>
</protein>